<reference evidence="3" key="1">
    <citation type="submission" date="2016-10" db="EMBL/GenBank/DDBJ databases">
        <authorList>
            <person name="Varghese N."/>
            <person name="Submissions S."/>
        </authorList>
    </citation>
    <scope>NUCLEOTIDE SEQUENCE [LARGE SCALE GENOMIC DNA]</scope>
    <source>
        <strain evidence="3">DSM 26348</strain>
    </source>
</reference>
<keyword evidence="1" id="KW-0472">Membrane</keyword>
<name>A0A1I3SLK5_9PLAN</name>
<sequence>MRENRQQEGNGAMVTAIMGVSFYAFVVYIGPLLYVAGNHIWEYWAWLHGASAAELRLHVITILGAGTIYLVLMSPVLFVVWHGWLSHRRAKRQNRKPG</sequence>
<accession>A0A1I3SLK5</accession>
<proteinExistence type="predicted"/>
<dbReference type="AlphaFoldDB" id="A0A1I3SLK5"/>
<evidence type="ECO:0000313" key="3">
    <source>
        <dbReference type="Proteomes" id="UP000199518"/>
    </source>
</evidence>
<keyword evidence="1" id="KW-1133">Transmembrane helix</keyword>
<keyword evidence="1" id="KW-0812">Transmembrane</keyword>
<organism evidence="2 3">
    <name type="scientific">Planctomicrobium piriforme</name>
    <dbReference type="NCBI Taxonomy" id="1576369"/>
    <lineage>
        <taxon>Bacteria</taxon>
        <taxon>Pseudomonadati</taxon>
        <taxon>Planctomycetota</taxon>
        <taxon>Planctomycetia</taxon>
        <taxon>Planctomycetales</taxon>
        <taxon>Planctomycetaceae</taxon>
        <taxon>Planctomicrobium</taxon>
    </lineage>
</organism>
<gene>
    <name evidence="2" type="ORF">SAMN05421753_12448</name>
</gene>
<dbReference type="STRING" id="1576369.SAMN05421753_12448"/>
<evidence type="ECO:0000256" key="1">
    <source>
        <dbReference type="SAM" id="Phobius"/>
    </source>
</evidence>
<keyword evidence="3" id="KW-1185">Reference proteome</keyword>
<dbReference type="RefSeq" id="WP_139228680.1">
    <property type="nucleotide sequence ID" value="NZ_FOQD01000024.1"/>
</dbReference>
<feature type="transmembrane region" description="Helical" evidence="1">
    <location>
        <begin position="12"/>
        <end position="37"/>
    </location>
</feature>
<feature type="transmembrane region" description="Helical" evidence="1">
    <location>
        <begin position="57"/>
        <end position="85"/>
    </location>
</feature>
<evidence type="ECO:0000313" key="2">
    <source>
        <dbReference type="EMBL" id="SFJ58559.1"/>
    </source>
</evidence>
<dbReference type="Proteomes" id="UP000199518">
    <property type="component" value="Unassembled WGS sequence"/>
</dbReference>
<protein>
    <submittedName>
        <fullName evidence="2">Uncharacterized protein</fullName>
    </submittedName>
</protein>
<dbReference type="EMBL" id="FOQD01000024">
    <property type="protein sequence ID" value="SFJ58559.1"/>
    <property type="molecule type" value="Genomic_DNA"/>
</dbReference>